<dbReference type="STRING" id="267748.MMOB3500"/>
<protein>
    <submittedName>
        <fullName evidence="11">Unspecified toxin/drug ABC transporter ATP-binding and permease protein</fullName>
    </submittedName>
</protein>
<feature type="transmembrane region" description="Helical" evidence="8">
    <location>
        <begin position="275"/>
        <end position="294"/>
    </location>
</feature>
<dbReference type="eggNOG" id="COG2274">
    <property type="taxonomic scope" value="Bacteria"/>
</dbReference>
<dbReference type="InterPro" id="IPR017871">
    <property type="entry name" value="ABC_transporter-like_CS"/>
</dbReference>
<evidence type="ECO:0000256" key="7">
    <source>
        <dbReference type="ARBA" id="ARBA00023136"/>
    </source>
</evidence>
<evidence type="ECO:0000256" key="4">
    <source>
        <dbReference type="ARBA" id="ARBA00022801"/>
    </source>
</evidence>
<dbReference type="InterPro" id="IPR039421">
    <property type="entry name" value="Type_1_exporter"/>
</dbReference>
<feature type="transmembrane region" description="Helical" evidence="8">
    <location>
        <begin position="197"/>
        <end position="218"/>
    </location>
</feature>
<evidence type="ECO:0000256" key="8">
    <source>
        <dbReference type="SAM" id="Phobius"/>
    </source>
</evidence>
<dbReference type="PROSITE" id="PS00211">
    <property type="entry name" value="ABC_TRANSPORTER_1"/>
    <property type="match status" value="1"/>
</dbReference>
<keyword evidence="11" id="KW-0547">Nucleotide-binding</keyword>
<keyword evidence="4" id="KW-0378">Hydrolase</keyword>
<keyword evidence="5" id="KW-0645">Protease</keyword>
<dbReference type="NCBIfam" id="NF045998">
    <property type="entry name" value="cleave_ABC_plasm"/>
    <property type="match status" value="1"/>
</dbReference>
<gene>
    <name evidence="11" type="primary">sunT</name>
    <name evidence="11" type="ordered locus">MMOB3500</name>
</gene>
<evidence type="ECO:0000259" key="10">
    <source>
        <dbReference type="PROSITE" id="PS50990"/>
    </source>
</evidence>
<dbReference type="EMBL" id="AE017308">
    <property type="protein sequence ID" value="AAT27836.1"/>
    <property type="molecule type" value="Genomic_DNA"/>
</dbReference>
<reference evidence="11 12" key="1">
    <citation type="journal article" date="2004" name="Genome Res.">
        <title>The complete genome and proteome of Mycoplasma mobile.</title>
        <authorList>
            <person name="Jaffe J.D."/>
            <person name="Stange-Thomann N."/>
            <person name="Smith C."/>
            <person name="DeCaprio D."/>
            <person name="Fisher S."/>
            <person name="Butler J."/>
            <person name="Calvo S."/>
            <person name="Elkins T."/>
            <person name="FitzGerald M.G."/>
            <person name="Hafez N."/>
            <person name="Kodira C.D."/>
            <person name="Major J."/>
            <person name="Wang S."/>
            <person name="Wilkinson J."/>
            <person name="Nicol R."/>
            <person name="Nusbaum C."/>
            <person name="Birren B."/>
            <person name="Berg H.C."/>
            <person name="Church G.M."/>
        </authorList>
    </citation>
    <scope>NUCLEOTIDE SEQUENCE [LARGE SCALE GENOMIC DNA]</scope>
    <source>
        <strain evidence="12">ATCC 43663 / 163K / NCTC 11711</strain>
    </source>
</reference>
<dbReference type="Pfam" id="PF03412">
    <property type="entry name" value="Peptidase_C39"/>
    <property type="match status" value="1"/>
</dbReference>
<dbReference type="AlphaFoldDB" id="Q6KHU2"/>
<feature type="transmembrane region" description="Helical" evidence="8">
    <location>
        <begin position="163"/>
        <end position="185"/>
    </location>
</feature>
<dbReference type="InterPro" id="IPR036640">
    <property type="entry name" value="ABC1_TM_sf"/>
</dbReference>
<dbReference type="InterPro" id="IPR003439">
    <property type="entry name" value="ABC_transporter-like_ATP-bd"/>
</dbReference>
<evidence type="ECO:0000313" key="11">
    <source>
        <dbReference type="EMBL" id="AAT27836.1"/>
    </source>
</evidence>
<evidence type="ECO:0000256" key="5">
    <source>
        <dbReference type="ARBA" id="ARBA00022807"/>
    </source>
</evidence>
<dbReference type="PROSITE" id="PS50990">
    <property type="entry name" value="PEPTIDASE_C39"/>
    <property type="match status" value="1"/>
</dbReference>
<feature type="domain" description="ABC transmembrane type-1" evidence="9">
    <location>
        <begin position="165"/>
        <end position="443"/>
    </location>
</feature>
<dbReference type="GO" id="GO:0005886">
    <property type="term" value="C:plasma membrane"/>
    <property type="evidence" value="ECO:0007669"/>
    <property type="project" value="UniProtKB-SubCell"/>
</dbReference>
<dbReference type="InterPro" id="IPR027417">
    <property type="entry name" value="P-loop_NTPase"/>
</dbReference>
<dbReference type="PANTHER" id="PTHR43394">
    <property type="entry name" value="ATP-DEPENDENT PERMEASE MDL1, MITOCHONDRIAL"/>
    <property type="match status" value="1"/>
</dbReference>
<dbReference type="SUPFAM" id="SSF52540">
    <property type="entry name" value="P-loop containing nucleoside triphosphate hydrolases"/>
    <property type="match status" value="1"/>
</dbReference>
<keyword evidence="6 8" id="KW-1133">Transmembrane helix</keyword>
<dbReference type="SUPFAM" id="SSF90123">
    <property type="entry name" value="ABC transporter transmembrane region"/>
    <property type="match status" value="1"/>
</dbReference>
<dbReference type="HOGENOM" id="CLU_000604_95_3_14"/>
<dbReference type="CDD" id="cd02424">
    <property type="entry name" value="Peptidase_C39E"/>
    <property type="match status" value="1"/>
</dbReference>
<evidence type="ECO:0000259" key="9">
    <source>
        <dbReference type="PROSITE" id="PS50929"/>
    </source>
</evidence>
<keyword evidence="12" id="KW-1185">Reference proteome</keyword>
<feature type="transmembrane region" description="Helical" evidence="8">
    <location>
        <begin position="300"/>
        <end position="318"/>
    </location>
</feature>
<name>Q6KHU2_MYCM1</name>
<accession>Q6KHU2</accession>
<comment type="similarity">
    <text evidence="2">Belongs to the ABC transporter superfamily.</text>
</comment>
<dbReference type="InterPro" id="IPR011527">
    <property type="entry name" value="ABC1_TM_dom"/>
</dbReference>
<dbReference type="Proteomes" id="UP000009072">
    <property type="component" value="Chromosome"/>
</dbReference>
<organism evidence="11 12">
    <name type="scientific">Mycoplasma mobile (strain ATCC 43663 / 163K / NCTC 11711)</name>
    <name type="common">Mesomycoplasma mobile</name>
    <dbReference type="NCBI Taxonomy" id="267748"/>
    <lineage>
        <taxon>Bacteria</taxon>
        <taxon>Bacillati</taxon>
        <taxon>Mycoplasmatota</taxon>
        <taxon>Mycoplasmoidales</taxon>
        <taxon>Metamycoplasmataceae</taxon>
        <taxon>Mesomycoplasma</taxon>
    </lineage>
</organism>
<dbReference type="PANTHER" id="PTHR43394:SF1">
    <property type="entry name" value="ATP-BINDING CASSETTE SUB-FAMILY B MEMBER 10, MITOCHONDRIAL"/>
    <property type="match status" value="1"/>
</dbReference>
<keyword evidence="7 8" id="KW-0472">Membrane</keyword>
<evidence type="ECO:0000256" key="6">
    <source>
        <dbReference type="ARBA" id="ARBA00022989"/>
    </source>
</evidence>
<comment type="subcellular location">
    <subcellularLocation>
        <location evidence="1">Cell membrane</location>
        <topology evidence="1">Multi-pass membrane protein</topology>
    </subcellularLocation>
</comment>
<keyword evidence="3 8" id="KW-0812">Transmembrane</keyword>
<dbReference type="GO" id="GO:0005524">
    <property type="term" value="F:ATP binding"/>
    <property type="evidence" value="ECO:0007669"/>
    <property type="project" value="UniProtKB-KW"/>
</dbReference>
<dbReference type="GO" id="GO:0006508">
    <property type="term" value="P:proteolysis"/>
    <property type="evidence" value="ECO:0007669"/>
    <property type="project" value="InterPro"/>
</dbReference>
<dbReference type="PROSITE" id="PS50929">
    <property type="entry name" value="ABC_TM1F"/>
    <property type="match status" value="1"/>
</dbReference>
<dbReference type="Pfam" id="PF00005">
    <property type="entry name" value="ABC_tran"/>
    <property type="match status" value="1"/>
</dbReference>
<evidence type="ECO:0000256" key="3">
    <source>
        <dbReference type="ARBA" id="ARBA00022692"/>
    </source>
</evidence>
<dbReference type="GO" id="GO:0008234">
    <property type="term" value="F:cysteine-type peptidase activity"/>
    <property type="evidence" value="ECO:0007669"/>
    <property type="project" value="UniProtKB-KW"/>
</dbReference>
<dbReference type="InterPro" id="IPR005074">
    <property type="entry name" value="Peptidase_C39"/>
</dbReference>
<feature type="domain" description="Peptidase C39" evidence="10">
    <location>
        <begin position="11"/>
        <end position="136"/>
    </location>
</feature>
<dbReference type="Gene3D" id="1.20.1560.10">
    <property type="entry name" value="ABC transporter type 1, transmembrane domain"/>
    <property type="match status" value="1"/>
</dbReference>
<evidence type="ECO:0000313" key="12">
    <source>
        <dbReference type="Proteomes" id="UP000009072"/>
    </source>
</evidence>
<dbReference type="Gene3D" id="3.40.50.300">
    <property type="entry name" value="P-loop containing nucleotide triphosphate hydrolases"/>
    <property type="match status" value="1"/>
</dbReference>
<keyword evidence="5" id="KW-0788">Thiol protease</keyword>
<proteinExistence type="inferred from homology"/>
<dbReference type="KEGG" id="mmo:MMOB3500"/>
<dbReference type="Pfam" id="PF00664">
    <property type="entry name" value="ABC_membrane"/>
    <property type="match status" value="1"/>
</dbReference>
<dbReference type="GO" id="GO:0016887">
    <property type="term" value="F:ATP hydrolysis activity"/>
    <property type="evidence" value="ECO:0007669"/>
    <property type="project" value="InterPro"/>
</dbReference>
<keyword evidence="11" id="KW-0067">ATP-binding</keyword>
<evidence type="ECO:0000256" key="2">
    <source>
        <dbReference type="ARBA" id="ARBA00005417"/>
    </source>
</evidence>
<dbReference type="GO" id="GO:0015421">
    <property type="term" value="F:ABC-type oligopeptide transporter activity"/>
    <property type="evidence" value="ECO:0007669"/>
    <property type="project" value="TreeGrafter"/>
</dbReference>
<evidence type="ECO:0000256" key="1">
    <source>
        <dbReference type="ARBA" id="ARBA00004651"/>
    </source>
</evidence>
<dbReference type="Gene3D" id="3.90.70.10">
    <property type="entry name" value="Cysteine proteinases"/>
    <property type="match status" value="1"/>
</dbReference>
<feature type="transmembrane region" description="Helical" evidence="8">
    <location>
        <begin position="386"/>
        <end position="405"/>
    </location>
</feature>
<sequence>MLFKYMKIKVQNDLKECGLVVIQSFYKYYFKTWLDINFLKAISKFNQKGLSIYDLNLLAKQINLKTTSYEIKYSDFQNLKITKPIIVLLKENNYIHFVIVEKKSNHNYLILDPIEGKYFLDEKSFEKMYLNIVIEVEKLKDLVIVEKVKSNFKLEIKNFYTSWNILLSIFMLIFSFCFTFLLKIIFEEIFPSKDENLLWQIIILFFWISFLNIVLNLIKKLIISKTINKLSKLNLGIYFQKYNTLNLNYSNKITNIDHLKRIEILDSYINFKTNLNYFLIVEFINLIASSIFLIYINWEIFIISFCVGFLILNTNFLFNKILKNNYVKIQKSNINFSTSIIDKIYSKQELKNSTQNQFLDNKINEFKIELVKSNFKFLLKSNFKEFLLKTISSLSSILIIYLMSLRVINNSISLGELLLFLSVFNFFLNPFYSFSDLISEIPLQKENKKILDFILNGQFEKNYSQKPIEKINSISLKNFSFSYTSEQEIFKNINFYFEKNLQLKGPNGSGKSTLMKIIALSNLEDFSKILVNDLSVDNYDIDSVRTNILYLYNDFYFFKSTLIDFVTLKNLDYLNTFNSNIIQFNLMEFLDRLNLNLNTPIESNGINLSSGQKQLILLLRLFVKKFDVILLDEVFENLQSSIFYEISKIIKDYQNQAIFLEISHNENFLYKGNELYI</sequence>